<evidence type="ECO:0000256" key="5">
    <source>
        <dbReference type="ARBA" id="ARBA00034532"/>
    </source>
</evidence>
<keyword evidence="9" id="KW-1185">Reference proteome</keyword>
<dbReference type="Pfam" id="PF00004">
    <property type="entry name" value="AAA"/>
    <property type="match status" value="1"/>
</dbReference>
<proteinExistence type="inferred from homology"/>
<dbReference type="PROSITE" id="PS00674">
    <property type="entry name" value="AAA"/>
    <property type="match status" value="1"/>
</dbReference>
<dbReference type="Gene3D" id="1.10.8.60">
    <property type="match status" value="1"/>
</dbReference>
<feature type="domain" description="AAA+ ATPase" evidence="7">
    <location>
        <begin position="290"/>
        <end position="412"/>
    </location>
</feature>
<comment type="similarity">
    <text evidence="6">Belongs to the AAA ATPase family.</text>
</comment>
<evidence type="ECO:0000256" key="6">
    <source>
        <dbReference type="RuleBase" id="RU003651"/>
    </source>
</evidence>
<name>T1H1W9_MEGSC</name>
<dbReference type="PANTHER" id="PTHR23077:SF12">
    <property type="entry name" value="PEROXISOMAL ATPASE PEX1"/>
    <property type="match status" value="1"/>
</dbReference>
<dbReference type="Proteomes" id="UP000015102">
    <property type="component" value="Unassembled WGS sequence"/>
</dbReference>
<organism evidence="8 9">
    <name type="scientific">Megaselia scalaris</name>
    <name type="common">Humpbacked fly</name>
    <name type="synonym">Phora scalaris</name>
    <dbReference type="NCBI Taxonomy" id="36166"/>
    <lineage>
        <taxon>Eukaryota</taxon>
        <taxon>Metazoa</taxon>
        <taxon>Ecdysozoa</taxon>
        <taxon>Arthropoda</taxon>
        <taxon>Hexapoda</taxon>
        <taxon>Insecta</taxon>
        <taxon>Pterygota</taxon>
        <taxon>Neoptera</taxon>
        <taxon>Endopterygota</taxon>
        <taxon>Diptera</taxon>
        <taxon>Brachycera</taxon>
        <taxon>Muscomorpha</taxon>
        <taxon>Platypezoidea</taxon>
        <taxon>Phoridae</taxon>
        <taxon>Megaseliini</taxon>
        <taxon>Megaselia</taxon>
    </lineage>
</organism>
<dbReference type="InterPro" id="IPR041569">
    <property type="entry name" value="AAA_lid_3"/>
</dbReference>
<dbReference type="InterPro" id="IPR003959">
    <property type="entry name" value="ATPase_AAA_core"/>
</dbReference>
<dbReference type="SUPFAM" id="SSF52540">
    <property type="entry name" value="P-loop containing nucleoside triphosphate hydrolases"/>
    <property type="match status" value="1"/>
</dbReference>
<keyword evidence="2 6" id="KW-0547">Nucleotide-binding</keyword>
<dbReference type="PANTHER" id="PTHR23077">
    <property type="entry name" value="AAA-FAMILY ATPASE"/>
    <property type="match status" value="1"/>
</dbReference>
<dbReference type="AlphaFoldDB" id="T1H1W9"/>
<dbReference type="EnsemblMetazoa" id="MESCA010192-RA">
    <property type="protein sequence ID" value="MESCA010192-PA"/>
    <property type="gene ID" value="MESCA010192"/>
</dbReference>
<dbReference type="Pfam" id="PF17862">
    <property type="entry name" value="AAA_lid_3"/>
    <property type="match status" value="1"/>
</dbReference>
<evidence type="ECO:0000256" key="4">
    <source>
        <dbReference type="ARBA" id="ARBA00032509"/>
    </source>
</evidence>
<evidence type="ECO:0000256" key="3">
    <source>
        <dbReference type="ARBA" id="ARBA00022840"/>
    </source>
</evidence>
<keyword evidence="1" id="KW-0677">Repeat</keyword>
<dbReference type="GO" id="GO:0016558">
    <property type="term" value="P:protein import into peroxisome matrix"/>
    <property type="evidence" value="ECO:0007669"/>
    <property type="project" value="TreeGrafter"/>
</dbReference>
<dbReference type="InterPro" id="IPR003593">
    <property type="entry name" value="AAA+_ATPase"/>
</dbReference>
<evidence type="ECO:0000313" key="9">
    <source>
        <dbReference type="Proteomes" id="UP000015102"/>
    </source>
</evidence>
<dbReference type="SMART" id="SM00382">
    <property type="entry name" value="AAA"/>
    <property type="match status" value="1"/>
</dbReference>
<dbReference type="InterPro" id="IPR050168">
    <property type="entry name" value="AAA_ATPase_domain"/>
</dbReference>
<dbReference type="STRING" id="36166.T1H1W9"/>
<evidence type="ECO:0000256" key="1">
    <source>
        <dbReference type="ARBA" id="ARBA00022737"/>
    </source>
</evidence>
<evidence type="ECO:0000259" key="7">
    <source>
        <dbReference type="SMART" id="SM00382"/>
    </source>
</evidence>
<evidence type="ECO:0000313" key="8">
    <source>
        <dbReference type="EnsemblMetazoa" id="MESCA010192-PA"/>
    </source>
</evidence>
<dbReference type="GO" id="GO:0005829">
    <property type="term" value="C:cytosol"/>
    <property type="evidence" value="ECO:0007669"/>
    <property type="project" value="TreeGrafter"/>
</dbReference>
<dbReference type="HOGENOM" id="CLU_574386_0_0_1"/>
<dbReference type="GO" id="GO:0005778">
    <property type="term" value="C:peroxisomal membrane"/>
    <property type="evidence" value="ECO:0007669"/>
    <property type="project" value="TreeGrafter"/>
</dbReference>
<evidence type="ECO:0000256" key="2">
    <source>
        <dbReference type="ARBA" id="ARBA00022741"/>
    </source>
</evidence>
<dbReference type="GO" id="GO:0016887">
    <property type="term" value="F:ATP hydrolysis activity"/>
    <property type="evidence" value="ECO:0007669"/>
    <property type="project" value="InterPro"/>
</dbReference>
<sequence>IDHTTELIVAPNTTKVVPESLPKVNDLSKSKTTASFPAAENSLTRSSTMKNDLKKENSRTFEFRVLRGKWEDNTSICDVYITKHNLPEFMDLSQIYSLKTSEDNEYFVNVKVVADSEDHFPTNIHPTIEVNENLMKIIKIKEFEKVSLQSKHGVLNFAEKIELYAEKKTHYKILENAFKKYVLAHGDLAPVLLNQGQILRLEDNLYVTIGISPDHFKFCIIDGQFLKECKIYATDVTKKVDEILEIEEKKNSILSIPDLIELDKFDQIVDDMVEQLKNDLCLDSKNSVLRQGNIVICGPSNTGKTILVERILDRLAEEPYYCNYGIYQCTRNKGRKPCVLFFDEFDSLAPKRGHDSTGVTDRVVNQLLTELDGVEGLQGVTVIAATSRPELLDPALLRSGRIDRLVECTLPDYKSRLGIFKTLSKSLHFDESVDLGYFAEVTENYTGADIQSILVSANMTALKELLVKTKGDKVGL</sequence>
<dbReference type="EMBL" id="CAQQ02135794">
    <property type="status" value="NOT_ANNOTATED_CDS"/>
    <property type="molecule type" value="Genomic_DNA"/>
</dbReference>
<accession>T1H1W9</accession>
<dbReference type="InterPro" id="IPR027417">
    <property type="entry name" value="P-loop_NTPase"/>
</dbReference>
<dbReference type="Gene3D" id="3.40.50.300">
    <property type="entry name" value="P-loop containing nucleotide triphosphate hydrolases"/>
    <property type="match status" value="1"/>
</dbReference>
<dbReference type="EMBL" id="CAQQ02135793">
    <property type="status" value="NOT_ANNOTATED_CDS"/>
    <property type="molecule type" value="Genomic_DNA"/>
</dbReference>
<dbReference type="FunFam" id="1.10.8.60:FF:000105">
    <property type="entry name" value="PeRoXisome assembly factor"/>
    <property type="match status" value="1"/>
</dbReference>
<protein>
    <recommendedName>
        <fullName evidence="5">Peroxisomal ATPase PEX1</fullName>
    </recommendedName>
    <alternativeName>
        <fullName evidence="4">Peroxin-1</fullName>
    </alternativeName>
</protein>
<dbReference type="GO" id="GO:0005524">
    <property type="term" value="F:ATP binding"/>
    <property type="evidence" value="ECO:0007669"/>
    <property type="project" value="UniProtKB-KW"/>
</dbReference>
<dbReference type="InterPro" id="IPR003960">
    <property type="entry name" value="ATPase_AAA_CS"/>
</dbReference>
<reference evidence="9" key="1">
    <citation type="submission" date="2013-02" db="EMBL/GenBank/DDBJ databases">
        <authorList>
            <person name="Hughes D."/>
        </authorList>
    </citation>
    <scope>NUCLEOTIDE SEQUENCE</scope>
    <source>
        <strain>Durham</strain>
        <strain evidence="9">NC isolate 2 -- Noor lab</strain>
    </source>
</reference>
<keyword evidence="3 6" id="KW-0067">ATP-binding</keyword>
<reference evidence="8" key="2">
    <citation type="submission" date="2015-06" db="UniProtKB">
        <authorList>
            <consortium name="EnsemblMetazoa"/>
        </authorList>
    </citation>
    <scope>IDENTIFICATION</scope>
</reference>